<evidence type="ECO:0000313" key="2">
    <source>
        <dbReference type="EMBL" id="QDS99948.1"/>
    </source>
</evidence>
<feature type="region of interest" description="Disordered" evidence="1">
    <location>
        <begin position="98"/>
        <end position="130"/>
    </location>
</feature>
<accession>A0A517MYI4</accession>
<dbReference type="KEGG" id="amob:HG15A2_32820"/>
<reference evidence="2 3" key="1">
    <citation type="submission" date="2019-02" db="EMBL/GenBank/DDBJ databases">
        <title>Deep-cultivation of Planctomycetes and their phenomic and genomic characterization uncovers novel biology.</title>
        <authorList>
            <person name="Wiegand S."/>
            <person name="Jogler M."/>
            <person name="Boedeker C."/>
            <person name="Pinto D."/>
            <person name="Vollmers J."/>
            <person name="Rivas-Marin E."/>
            <person name="Kohn T."/>
            <person name="Peeters S.H."/>
            <person name="Heuer A."/>
            <person name="Rast P."/>
            <person name="Oberbeckmann S."/>
            <person name="Bunk B."/>
            <person name="Jeske O."/>
            <person name="Meyerdierks A."/>
            <person name="Storesund J.E."/>
            <person name="Kallscheuer N."/>
            <person name="Luecker S."/>
            <person name="Lage O.M."/>
            <person name="Pohl T."/>
            <person name="Merkel B.J."/>
            <person name="Hornburger P."/>
            <person name="Mueller R.-W."/>
            <person name="Bruemmer F."/>
            <person name="Labrenz M."/>
            <person name="Spormann A.M."/>
            <person name="Op den Camp H."/>
            <person name="Overmann J."/>
            <person name="Amann R."/>
            <person name="Jetten M.S.M."/>
            <person name="Mascher T."/>
            <person name="Medema M.H."/>
            <person name="Devos D.P."/>
            <person name="Kaster A.-K."/>
            <person name="Ovreas L."/>
            <person name="Rohde M."/>
            <person name="Galperin M.Y."/>
            <person name="Jogler C."/>
        </authorList>
    </citation>
    <scope>NUCLEOTIDE SEQUENCE [LARGE SCALE GENOMIC DNA]</scope>
    <source>
        <strain evidence="2 3">HG15A2</strain>
    </source>
</reference>
<evidence type="ECO:0000256" key="1">
    <source>
        <dbReference type="SAM" id="MobiDB-lite"/>
    </source>
</evidence>
<name>A0A517MYI4_9BACT</name>
<organism evidence="2 3">
    <name type="scientific">Adhaeretor mobilis</name>
    <dbReference type="NCBI Taxonomy" id="1930276"/>
    <lineage>
        <taxon>Bacteria</taxon>
        <taxon>Pseudomonadati</taxon>
        <taxon>Planctomycetota</taxon>
        <taxon>Planctomycetia</taxon>
        <taxon>Pirellulales</taxon>
        <taxon>Lacipirellulaceae</taxon>
        <taxon>Adhaeretor</taxon>
    </lineage>
</organism>
<dbReference type="Proteomes" id="UP000319852">
    <property type="component" value="Chromosome"/>
</dbReference>
<evidence type="ECO:0000313" key="3">
    <source>
        <dbReference type="Proteomes" id="UP000319852"/>
    </source>
</evidence>
<proteinExistence type="predicted"/>
<keyword evidence="3" id="KW-1185">Reference proteome</keyword>
<gene>
    <name evidence="2" type="ORF">HG15A2_32820</name>
</gene>
<protein>
    <recommendedName>
        <fullName evidence="4">Carboxypeptidase regulatory-like domain-containing protein</fullName>
    </recommendedName>
</protein>
<dbReference type="AlphaFoldDB" id="A0A517MYI4"/>
<evidence type="ECO:0008006" key="4">
    <source>
        <dbReference type="Google" id="ProtNLM"/>
    </source>
</evidence>
<dbReference type="OrthoDB" id="287810at2"/>
<sequence>MGQLCLQLQLLRSWCGIVTVAFLVLLPGCGGSGHELSVAPVSGVVTLDGEPLAEGYVSILVGKGRMGRGAIQSDGTFVIGTYGDADGAQVGSHTVVIKPVPRDEGGGKKNRVPIPKRYGKSNTSGLSIDVKPGEQNKLVLGLTTKE</sequence>
<dbReference type="EMBL" id="CP036263">
    <property type="protein sequence ID" value="QDS99948.1"/>
    <property type="molecule type" value="Genomic_DNA"/>
</dbReference>
<dbReference type="RefSeq" id="WP_145061094.1">
    <property type="nucleotide sequence ID" value="NZ_CP036263.1"/>
</dbReference>